<keyword evidence="3 4" id="KW-0326">Glycosidase</keyword>
<dbReference type="EC" id="3.2.1.28" evidence="4"/>
<keyword evidence="5" id="KW-0732">Signal</keyword>
<dbReference type="Pfam" id="PF01204">
    <property type="entry name" value="Trehalase"/>
    <property type="match status" value="1"/>
</dbReference>
<gene>
    <name evidence="6" type="ORF">BDA99DRAFT_532735</name>
</gene>
<name>A0AAD5PIA2_9FUNG</name>
<dbReference type="AlphaFoldDB" id="A0AAD5PIA2"/>
<organism evidence="6 7">
    <name type="scientific">Phascolomyces articulosus</name>
    <dbReference type="NCBI Taxonomy" id="60185"/>
    <lineage>
        <taxon>Eukaryota</taxon>
        <taxon>Fungi</taxon>
        <taxon>Fungi incertae sedis</taxon>
        <taxon>Mucoromycota</taxon>
        <taxon>Mucoromycotina</taxon>
        <taxon>Mucoromycetes</taxon>
        <taxon>Mucorales</taxon>
        <taxon>Lichtheimiaceae</taxon>
        <taxon>Phascolomyces</taxon>
    </lineage>
</organism>
<dbReference type="InterPro" id="IPR001661">
    <property type="entry name" value="Glyco_hydro_37"/>
</dbReference>
<feature type="signal peptide" evidence="5">
    <location>
        <begin position="1"/>
        <end position="35"/>
    </location>
</feature>
<sequence>MLKLNNHHRHSTSNTSILFIFLLAILSLGAGITHAQEKQDDGQVTSPKRCDSPIYCESPLLKTVQLASLYPDSKTFVDKPTSKPVEQVLAAFEELGENPSADAIRAFVDDNFLEEGTEVKSVNYTISDDISLLDKIEDPKYRGWATQVHQYWAKLTFEFDTSFLCEGCATSTLPVKRPFVVPGGRFREFYYWDSYFVIRGLLLSELYDVAKDMLLNFLDYVEEYGFIPNGARIYYLNRSQPPFLIEMIKAYYEVTGDQEFLKEALPTLDKEYEFWMRNKSIEVEGHVLNHYDVVNDSPRPESYREDYETATLANFTSPDEQIPALYADLSTGAESGFDFSSRWTKEKVNNPDDPLQILRSLNTRNIVPIDLNALLWGMESTLAEWHKACDGSNKQRKTKYYKRQAAKRLEAFQDLFWDEELASFFDYNVTSQELDKDFTPASLYPFWLGAVPNKIKHNPKTLERVFDKTRHYLESYPGILTTSEFNTTLQWDLPNGWPPLQYIAMKAMLNVDSWLKHQQDDSIAGLAYTLAQRFVASAYCSWFKTGGSVPGLLQQLDNQTDTGHMFEKFDVEEIGDAGGGGEYVVQAGFGWTNGISLWVFDTFSGLISPDCMDPADLIFPV</sequence>
<evidence type="ECO:0000256" key="4">
    <source>
        <dbReference type="RuleBase" id="RU361180"/>
    </source>
</evidence>
<keyword evidence="7" id="KW-1185">Reference proteome</keyword>
<evidence type="ECO:0000313" key="7">
    <source>
        <dbReference type="Proteomes" id="UP001209540"/>
    </source>
</evidence>
<reference evidence="6" key="1">
    <citation type="journal article" date="2022" name="IScience">
        <title>Evolution of zygomycete secretomes and the origins of terrestrial fungal ecologies.</title>
        <authorList>
            <person name="Chang Y."/>
            <person name="Wang Y."/>
            <person name="Mondo S."/>
            <person name="Ahrendt S."/>
            <person name="Andreopoulos W."/>
            <person name="Barry K."/>
            <person name="Beard J."/>
            <person name="Benny G.L."/>
            <person name="Blankenship S."/>
            <person name="Bonito G."/>
            <person name="Cuomo C."/>
            <person name="Desiro A."/>
            <person name="Gervers K.A."/>
            <person name="Hundley H."/>
            <person name="Kuo A."/>
            <person name="LaButti K."/>
            <person name="Lang B.F."/>
            <person name="Lipzen A."/>
            <person name="O'Donnell K."/>
            <person name="Pangilinan J."/>
            <person name="Reynolds N."/>
            <person name="Sandor L."/>
            <person name="Smith M.E."/>
            <person name="Tsang A."/>
            <person name="Grigoriev I.V."/>
            <person name="Stajich J.E."/>
            <person name="Spatafora J.W."/>
        </authorList>
    </citation>
    <scope>NUCLEOTIDE SEQUENCE</scope>
    <source>
        <strain evidence="6">RSA 2281</strain>
    </source>
</reference>
<dbReference type="InterPro" id="IPR018232">
    <property type="entry name" value="Glyco_hydro_37_CS"/>
</dbReference>
<comment type="similarity">
    <text evidence="1 4">Belongs to the glycosyl hydrolase 37 family.</text>
</comment>
<protein>
    <recommendedName>
        <fullName evidence="4">Trehalase</fullName>
        <ecNumber evidence="4">3.2.1.28</ecNumber>
    </recommendedName>
    <alternativeName>
        <fullName evidence="4">Alpha-trehalose glucohydrolase</fullName>
    </alternativeName>
</protein>
<accession>A0AAD5PIA2</accession>
<feature type="chain" id="PRO_5042222389" description="Trehalase" evidence="5">
    <location>
        <begin position="36"/>
        <end position="621"/>
    </location>
</feature>
<dbReference type="SUPFAM" id="SSF48208">
    <property type="entry name" value="Six-hairpin glycosidases"/>
    <property type="match status" value="1"/>
</dbReference>
<dbReference type="PROSITE" id="PS00928">
    <property type="entry name" value="TREHALASE_2"/>
    <property type="match status" value="1"/>
</dbReference>
<dbReference type="PANTHER" id="PTHR23403">
    <property type="entry name" value="TREHALASE"/>
    <property type="match status" value="1"/>
</dbReference>
<evidence type="ECO:0000256" key="3">
    <source>
        <dbReference type="ARBA" id="ARBA00023295"/>
    </source>
</evidence>
<dbReference type="Proteomes" id="UP001209540">
    <property type="component" value="Unassembled WGS sequence"/>
</dbReference>
<evidence type="ECO:0000256" key="1">
    <source>
        <dbReference type="ARBA" id="ARBA00005615"/>
    </source>
</evidence>
<evidence type="ECO:0000256" key="5">
    <source>
        <dbReference type="SAM" id="SignalP"/>
    </source>
</evidence>
<dbReference type="PROSITE" id="PS00927">
    <property type="entry name" value="TREHALASE_1"/>
    <property type="match status" value="1"/>
</dbReference>
<comment type="caution">
    <text evidence="6">The sequence shown here is derived from an EMBL/GenBank/DDBJ whole genome shotgun (WGS) entry which is preliminary data.</text>
</comment>
<proteinExistence type="inferred from homology"/>
<dbReference type="InterPro" id="IPR008928">
    <property type="entry name" value="6-hairpin_glycosidase_sf"/>
</dbReference>
<keyword evidence="2 4" id="KW-0378">Hydrolase</keyword>
<reference evidence="6" key="2">
    <citation type="submission" date="2023-02" db="EMBL/GenBank/DDBJ databases">
        <authorList>
            <consortium name="DOE Joint Genome Institute"/>
            <person name="Mondo S.J."/>
            <person name="Chang Y."/>
            <person name="Wang Y."/>
            <person name="Ahrendt S."/>
            <person name="Andreopoulos W."/>
            <person name="Barry K."/>
            <person name="Beard J."/>
            <person name="Benny G.L."/>
            <person name="Blankenship S."/>
            <person name="Bonito G."/>
            <person name="Cuomo C."/>
            <person name="Desiro A."/>
            <person name="Gervers K.A."/>
            <person name="Hundley H."/>
            <person name="Kuo A."/>
            <person name="LaButti K."/>
            <person name="Lang B.F."/>
            <person name="Lipzen A."/>
            <person name="O'Donnell K."/>
            <person name="Pangilinan J."/>
            <person name="Reynolds N."/>
            <person name="Sandor L."/>
            <person name="Smith M.W."/>
            <person name="Tsang A."/>
            <person name="Grigoriev I.V."/>
            <person name="Stajich J.E."/>
            <person name="Spatafora J.W."/>
        </authorList>
    </citation>
    <scope>NUCLEOTIDE SEQUENCE</scope>
    <source>
        <strain evidence="6">RSA 2281</strain>
    </source>
</reference>
<comment type="catalytic activity">
    <reaction evidence="4">
        <text>alpha,alpha-trehalose + H2O = alpha-D-glucose + beta-D-glucose</text>
        <dbReference type="Rhea" id="RHEA:32675"/>
        <dbReference type="ChEBI" id="CHEBI:15377"/>
        <dbReference type="ChEBI" id="CHEBI:15903"/>
        <dbReference type="ChEBI" id="CHEBI:16551"/>
        <dbReference type="ChEBI" id="CHEBI:17925"/>
        <dbReference type="EC" id="3.2.1.28"/>
    </reaction>
</comment>
<dbReference type="InterPro" id="IPR012341">
    <property type="entry name" value="6hp_glycosidase-like_sf"/>
</dbReference>
<dbReference type="GO" id="GO:0004555">
    <property type="term" value="F:alpha,alpha-trehalase activity"/>
    <property type="evidence" value="ECO:0007669"/>
    <property type="project" value="UniProtKB-EC"/>
</dbReference>
<dbReference type="Gene3D" id="1.50.10.10">
    <property type="match status" value="1"/>
</dbReference>
<dbReference type="PRINTS" id="PR00744">
    <property type="entry name" value="GLHYDRLASE37"/>
</dbReference>
<dbReference type="EMBL" id="JAIXMP010000003">
    <property type="protein sequence ID" value="KAI9275784.1"/>
    <property type="molecule type" value="Genomic_DNA"/>
</dbReference>
<dbReference type="PANTHER" id="PTHR23403:SF1">
    <property type="entry name" value="TREHALASE"/>
    <property type="match status" value="1"/>
</dbReference>
<evidence type="ECO:0000313" key="6">
    <source>
        <dbReference type="EMBL" id="KAI9275784.1"/>
    </source>
</evidence>
<evidence type="ECO:0000256" key="2">
    <source>
        <dbReference type="ARBA" id="ARBA00022801"/>
    </source>
</evidence>
<dbReference type="GO" id="GO:0005993">
    <property type="term" value="P:trehalose catabolic process"/>
    <property type="evidence" value="ECO:0007669"/>
    <property type="project" value="TreeGrafter"/>
</dbReference>